<dbReference type="InterPro" id="IPR005762">
    <property type="entry name" value="MurD"/>
</dbReference>
<keyword evidence="3 9" id="KW-0963">Cytoplasm</keyword>
<gene>
    <name evidence="9" type="primary">murD</name>
    <name evidence="13" type="ORF">Deia_00791</name>
</gene>
<evidence type="ECO:0000256" key="10">
    <source>
        <dbReference type="RuleBase" id="RU003664"/>
    </source>
</evidence>
<dbReference type="InterPro" id="IPR036615">
    <property type="entry name" value="Mur_ligase_C_dom_sf"/>
</dbReference>
<comment type="pathway">
    <text evidence="2 9 10">Cell wall biogenesis; peptidoglycan biosynthesis.</text>
</comment>
<evidence type="ECO:0000259" key="11">
    <source>
        <dbReference type="Pfam" id="PF02875"/>
    </source>
</evidence>
<dbReference type="Pfam" id="PF02875">
    <property type="entry name" value="Mur_ligase_C"/>
    <property type="match status" value="1"/>
</dbReference>
<dbReference type="GO" id="GO:0009252">
    <property type="term" value="P:peptidoglycan biosynthetic process"/>
    <property type="evidence" value="ECO:0007669"/>
    <property type="project" value="UniProtKB-UniRule"/>
</dbReference>
<evidence type="ECO:0000256" key="7">
    <source>
        <dbReference type="ARBA" id="ARBA00022840"/>
    </source>
</evidence>
<dbReference type="SUPFAM" id="SSF53623">
    <property type="entry name" value="MurD-like peptide ligases, catalytic domain"/>
    <property type="match status" value="1"/>
</dbReference>
<evidence type="ECO:0000313" key="13">
    <source>
        <dbReference type="EMBL" id="QED23579.1"/>
    </source>
</evidence>
<dbReference type="GO" id="GO:0008764">
    <property type="term" value="F:UDP-N-acetylmuramoylalanine-D-glutamate ligase activity"/>
    <property type="evidence" value="ECO:0007669"/>
    <property type="project" value="UniProtKB-UniRule"/>
</dbReference>
<evidence type="ECO:0000256" key="8">
    <source>
        <dbReference type="ARBA" id="ARBA00023306"/>
    </source>
</evidence>
<keyword evidence="5 9" id="KW-0132">Cell division</keyword>
<dbReference type="EMBL" id="CP029077">
    <property type="protein sequence ID" value="QED23579.1"/>
    <property type="molecule type" value="Genomic_DNA"/>
</dbReference>
<name>A0A5B8XE10_9RICK</name>
<evidence type="ECO:0000256" key="1">
    <source>
        <dbReference type="ARBA" id="ARBA00004496"/>
    </source>
</evidence>
<feature type="domain" description="Mur ligase C-terminal" evidence="11">
    <location>
        <begin position="296"/>
        <end position="393"/>
    </location>
</feature>
<dbReference type="PROSITE" id="PS01011">
    <property type="entry name" value="FOLYLPOLYGLU_SYNT_1"/>
    <property type="match status" value="1"/>
</dbReference>
<dbReference type="InterPro" id="IPR018109">
    <property type="entry name" value="Folylpolyglutamate_synth_CS"/>
</dbReference>
<dbReference type="GO" id="GO:0005737">
    <property type="term" value="C:cytoplasm"/>
    <property type="evidence" value="ECO:0007669"/>
    <property type="project" value="UniProtKB-SubCell"/>
</dbReference>
<evidence type="ECO:0000256" key="4">
    <source>
        <dbReference type="ARBA" id="ARBA00022598"/>
    </source>
</evidence>
<organism evidence="13 14">
    <name type="scientific">Candidatus Deianiraea vastatrix</name>
    <dbReference type="NCBI Taxonomy" id="2163644"/>
    <lineage>
        <taxon>Bacteria</taxon>
        <taxon>Pseudomonadati</taxon>
        <taxon>Pseudomonadota</taxon>
        <taxon>Alphaproteobacteria</taxon>
        <taxon>Rickettsiales</taxon>
        <taxon>Candidatus Deianiraeaceae</taxon>
        <taxon>Candidatus Deianiraea</taxon>
    </lineage>
</organism>
<feature type="binding site" evidence="9">
    <location>
        <begin position="112"/>
        <end position="118"/>
    </location>
    <ligand>
        <name>ATP</name>
        <dbReference type="ChEBI" id="CHEBI:30616"/>
    </ligand>
</feature>
<evidence type="ECO:0000256" key="9">
    <source>
        <dbReference type="HAMAP-Rule" id="MF_00639"/>
    </source>
</evidence>
<evidence type="ECO:0000256" key="2">
    <source>
        <dbReference type="ARBA" id="ARBA00004752"/>
    </source>
</evidence>
<dbReference type="Pfam" id="PF08245">
    <property type="entry name" value="Mur_ligase_M"/>
    <property type="match status" value="1"/>
</dbReference>
<dbReference type="GO" id="GO:0051301">
    <property type="term" value="P:cell division"/>
    <property type="evidence" value="ECO:0007669"/>
    <property type="project" value="UniProtKB-KW"/>
</dbReference>
<proteinExistence type="inferred from homology"/>
<protein>
    <recommendedName>
        <fullName evidence="9 10">UDP-N-acetylmuramoylalanine--D-glutamate ligase</fullName>
        <ecNumber evidence="9 10">6.3.2.9</ecNumber>
    </recommendedName>
    <alternativeName>
        <fullName evidence="9">D-glutamic acid-adding enzyme</fullName>
    </alternativeName>
    <alternativeName>
        <fullName evidence="9">UDP-N-acetylmuramoyl-L-alanyl-D-glutamate synthetase</fullName>
    </alternativeName>
</protein>
<keyword evidence="6 9" id="KW-0547">Nucleotide-binding</keyword>
<dbReference type="PANTHER" id="PTHR43692">
    <property type="entry name" value="UDP-N-ACETYLMURAMOYLALANINE--D-GLUTAMATE LIGASE"/>
    <property type="match status" value="1"/>
</dbReference>
<comment type="similarity">
    <text evidence="9">Belongs to the MurCDEF family.</text>
</comment>
<dbReference type="RefSeq" id="WP_146820844.1">
    <property type="nucleotide sequence ID" value="NZ_CP029077.1"/>
</dbReference>
<keyword evidence="7 9" id="KW-0067">ATP-binding</keyword>
<dbReference type="InterPro" id="IPR004101">
    <property type="entry name" value="Mur_ligase_C"/>
</dbReference>
<dbReference type="EC" id="6.3.2.9" evidence="9 10"/>
<evidence type="ECO:0000256" key="5">
    <source>
        <dbReference type="ARBA" id="ARBA00022618"/>
    </source>
</evidence>
<dbReference type="GO" id="GO:0071555">
    <property type="term" value="P:cell wall organization"/>
    <property type="evidence" value="ECO:0007669"/>
    <property type="project" value="UniProtKB-KW"/>
</dbReference>
<dbReference type="Gene3D" id="3.40.1190.10">
    <property type="entry name" value="Mur-like, catalytic domain"/>
    <property type="match status" value="1"/>
</dbReference>
<dbReference type="Gene3D" id="3.90.190.20">
    <property type="entry name" value="Mur ligase, C-terminal domain"/>
    <property type="match status" value="1"/>
</dbReference>
<dbReference type="SUPFAM" id="SSF53244">
    <property type="entry name" value="MurD-like peptide ligases, peptide-binding domain"/>
    <property type="match status" value="1"/>
</dbReference>
<comment type="function">
    <text evidence="9 10">Cell wall formation. Catalyzes the addition of glutamate to the nucleotide precursor UDP-N-acetylmuramoyl-L-alanine (UMA).</text>
</comment>
<dbReference type="GO" id="GO:0005524">
    <property type="term" value="F:ATP binding"/>
    <property type="evidence" value="ECO:0007669"/>
    <property type="project" value="UniProtKB-UniRule"/>
</dbReference>
<reference evidence="13 14" key="1">
    <citation type="journal article" date="2019" name="ISME J.">
        <title>Deianiraea, an extracellular bacterium associated with the ciliate Paramecium, suggests an alternative scenario for the evolution of Rickettsiales.</title>
        <authorList>
            <person name="Castelli M."/>
            <person name="Sabaneyeva E."/>
            <person name="Lanzoni O."/>
            <person name="Lebedeva N."/>
            <person name="Floriano A.M."/>
            <person name="Gaiarsa S."/>
            <person name="Benken K."/>
            <person name="Modeo L."/>
            <person name="Bandi C."/>
            <person name="Potekhin A."/>
            <person name="Sassera D."/>
            <person name="Petroni G."/>
        </authorList>
    </citation>
    <scope>NUCLEOTIDE SEQUENCE [LARGE SCALE GENOMIC DNA]</scope>
    <source>
        <strain evidence="13">CyL4-1</strain>
    </source>
</reference>
<comment type="subcellular location">
    <subcellularLocation>
        <location evidence="1 9 10">Cytoplasm</location>
    </subcellularLocation>
</comment>
<keyword evidence="4 9" id="KW-0436">Ligase</keyword>
<keyword evidence="9 10" id="KW-0133">Cell shape</keyword>
<dbReference type="GO" id="GO:0004326">
    <property type="term" value="F:tetrahydrofolylpolyglutamate synthase activity"/>
    <property type="evidence" value="ECO:0007669"/>
    <property type="project" value="InterPro"/>
</dbReference>
<dbReference type="OrthoDB" id="9809796at2"/>
<dbReference type="Proteomes" id="UP000321934">
    <property type="component" value="Chromosome"/>
</dbReference>
<feature type="domain" description="Mur ligase central" evidence="12">
    <location>
        <begin position="110"/>
        <end position="271"/>
    </location>
</feature>
<evidence type="ECO:0000256" key="3">
    <source>
        <dbReference type="ARBA" id="ARBA00022490"/>
    </source>
</evidence>
<keyword evidence="9 10" id="KW-0573">Peptidoglycan synthesis</keyword>
<sequence>MQERGIIVIGCGKTGHSFCKKFADRRLFLFDDKIENARKLAENFPNSQPFSDISEIAQLNIEFALISPGIRTKFNPHAIISALKAKNIPIFSDFDIMSQNIDKKTKILGITGTNGKSTTTAMMAFVLQKLGKNAIACGNIGNAVLECDFTGVDYVCLEASSYQLEVSNISFYAGILLNLSQDHLDHHGTMQAYLAEKTKVFTNLAIASVDDEYCKSAIKNDYITFSCKEALKSGFSFYENGFYLNKKKLDCDINRLSLKGIHNMQNILAVMSFCHKEGFEISEIWDAICDFKTLRHRMQEVRKIGNITFINDSKATNPDSVKYALSCLDEVYLIAGGVSKYPHAIKEIEEFYPKIKAFFLIGQAAAEFSDDICENKLKFISQTMEKAISDAYKCVIQDIKNHKVKNPIILLSPLCASFDQYKNFEERGDDFVNLVEKL</sequence>
<keyword evidence="14" id="KW-1185">Reference proteome</keyword>
<dbReference type="InterPro" id="IPR013221">
    <property type="entry name" value="Mur_ligase_cen"/>
</dbReference>
<keyword evidence="9 10" id="KW-0961">Cell wall biogenesis/degradation</keyword>
<dbReference type="PANTHER" id="PTHR43692:SF1">
    <property type="entry name" value="UDP-N-ACETYLMURAMOYLALANINE--D-GLUTAMATE LIGASE"/>
    <property type="match status" value="1"/>
</dbReference>
<dbReference type="AlphaFoldDB" id="A0A5B8XE10"/>
<accession>A0A5B8XE10</accession>
<dbReference type="InterPro" id="IPR036565">
    <property type="entry name" value="Mur-like_cat_sf"/>
</dbReference>
<keyword evidence="8 9" id="KW-0131">Cell cycle</keyword>
<dbReference type="GO" id="GO:0008360">
    <property type="term" value="P:regulation of cell shape"/>
    <property type="evidence" value="ECO:0007669"/>
    <property type="project" value="UniProtKB-KW"/>
</dbReference>
<dbReference type="NCBIfam" id="TIGR01087">
    <property type="entry name" value="murD"/>
    <property type="match status" value="1"/>
</dbReference>
<evidence type="ECO:0000313" key="14">
    <source>
        <dbReference type="Proteomes" id="UP000321934"/>
    </source>
</evidence>
<evidence type="ECO:0000259" key="12">
    <source>
        <dbReference type="Pfam" id="PF08245"/>
    </source>
</evidence>
<dbReference type="UniPathway" id="UPA00219"/>
<comment type="catalytic activity">
    <reaction evidence="9 10">
        <text>UDP-N-acetyl-alpha-D-muramoyl-L-alanine + D-glutamate + ATP = UDP-N-acetyl-alpha-D-muramoyl-L-alanyl-D-glutamate + ADP + phosphate + H(+)</text>
        <dbReference type="Rhea" id="RHEA:16429"/>
        <dbReference type="ChEBI" id="CHEBI:15378"/>
        <dbReference type="ChEBI" id="CHEBI:29986"/>
        <dbReference type="ChEBI" id="CHEBI:30616"/>
        <dbReference type="ChEBI" id="CHEBI:43474"/>
        <dbReference type="ChEBI" id="CHEBI:83898"/>
        <dbReference type="ChEBI" id="CHEBI:83900"/>
        <dbReference type="ChEBI" id="CHEBI:456216"/>
        <dbReference type="EC" id="6.3.2.9"/>
    </reaction>
</comment>
<evidence type="ECO:0000256" key="6">
    <source>
        <dbReference type="ARBA" id="ARBA00022741"/>
    </source>
</evidence>
<dbReference type="HAMAP" id="MF_00639">
    <property type="entry name" value="MurD"/>
    <property type="match status" value="1"/>
</dbReference>